<dbReference type="Proteomes" id="UP000691718">
    <property type="component" value="Unassembled WGS sequence"/>
</dbReference>
<gene>
    <name evidence="1" type="ORF">PAPOLLO_LOCUS18538</name>
</gene>
<evidence type="ECO:0000313" key="2">
    <source>
        <dbReference type="Proteomes" id="UP000691718"/>
    </source>
</evidence>
<dbReference type="PANTHER" id="PTHR47642">
    <property type="entry name" value="ATP-DEPENDENT DNA HELICASE"/>
    <property type="match status" value="1"/>
</dbReference>
<dbReference type="AlphaFoldDB" id="A0A8S3XQ54"/>
<proteinExistence type="predicted"/>
<dbReference type="OrthoDB" id="416437at2759"/>
<name>A0A8S3XQ54_PARAO</name>
<accession>A0A8S3XQ54</accession>
<evidence type="ECO:0000313" key="1">
    <source>
        <dbReference type="EMBL" id="CAG5026142.1"/>
    </source>
</evidence>
<dbReference type="InterPro" id="IPR051055">
    <property type="entry name" value="PIF1_helicase"/>
</dbReference>
<reference evidence="1" key="1">
    <citation type="submission" date="2021-04" db="EMBL/GenBank/DDBJ databases">
        <authorList>
            <person name="Tunstrom K."/>
        </authorList>
    </citation>
    <scope>NUCLEOTIDE SEQUENCE</scope>
</reference>
<sequence length="276" mass="31733">MINNYNSVLLNVWEANMDLPPCRTVTAVTYYIGKFASKCKPNYCGNVLREAVQKAKRQSNDVWKQLFAISMAILGQRLVSAPEPAYRLCHLPIKMCTRKTVFVNSCRPEQRHRLLRFIEDETFVFNNVFHRHQQRKVKQFAHAEQVIQQALIQAVALNTVKHDDNSTEDNEKIYAEDPINAYNYDDFIENNGPSARPDEVFTTGIRILNVQQKDLLKQVADTIERDIRLNDNLQPLLLFITGGAGIGKSFLLKLIVEHIRRCYAPTVDIMFCTTSK</sequence>
<dbReference type="PANTHER" id="PTHR47642:SF5">
    <property type="entry name" value="ATP-DEPENDENT DNA HELICASE"/>
    <property type="match status" value="1"/>
</dbReference>
<organism evidence="1 2">
    <name type="scientific">Parnassius apollo</name>
    <name type="common">Apollo butterfly</name>
    <name type="synonym">Papilio apollo</name>
    <dbReference type="NCBI Taxonomy" id="110799"/>
    <lineage>
        <taxon>Eukaryota</taxon>
        <taxon>Metazoa</taxon>
        <taxon>Ecdysozoa</taxon>
        <taxon>Arthropoda</taxon>
        <taxon>Hexapoda</taxon>
        <taxon>Insecta</taxon>
        <taxon>Pterygota</taxon>
        <taxon>Neoptera</taxon>
        <taxon>Endopterygota</taxon>
        <taxon>Lepidoptera</taxon>
        <taxon>Glossata</taxon>
        <taxon>Ditrysia</taxon>
        <taxon>Papilionoidea</taxon>
        <taxon>Papilionidae</taxon>
        <taxon>Parnassiinae</taxon>
        <taxon>Parnassini</taxon>
        <taxon>Parnassius</taxon>
        <taxon>Parnassius</taxon>
    </lineage>
</organism>
<comment type="caution">
    <text evidence="1">The sequence shown here is derived from an EMBL/GenBank/DDBJ whole genome shotgun (WGS) entry which is preliminary data.</text>
</comment>
<keyword evidence="2" id="KW-1185">Reference proteome</keyword>
<dbReference type="EMBL" id="CAJQZP010001176">
    <property type="protein sequence ID" value="CAG5026142.1"/>
    <property type="molecule type" value="Genomic_DNA"/>
</dbReference>
<protein>
    <submittedName>
        <fullName evidence="1">(apollo) hypothetical protein</fullName>
    </submittedName>
</protein>